<dbReference type="EMBL" id="JAMXLR010000012">
    <property type="protein sequence ID" value="MCO6042857.1"/>
    <property type="molecule type" value="Genomic_DNA"/>
</dbReference>
<dbReference type="NCBIfam" id="TIGR02246">
    <property type="entry name" value="SgcJ/EcaC family oxidoreductase"/>
    <property type="match status" value="1"/>
</dbReference>
<dbReference type="Pfam" id="PF14534">
    <property type="entry name" value="DUF4440"/>
    <property type="match status" value="1"/>
</dbReference>
<organism evidence="3 4">
    <name type="scientific">Aeoliella straminimaris</name>
    <dbReference type="NCBI Taxonomy" id="2954799"/>
    <lineage>
        <taxon>Bacteria</taxon>
        <taxon>Pseudomonadati</taxon>
        <taxon>Planctomycetota</taxon>
        <taxon>Planctomycetia</taxon>
        <taxon>Pirellulales</taxon>
        <taxon>Lacipirellulaceae</taxon>
        <taxon>Aeoliella</taxon>
    </lineage>
</organism>
<name>A0A9X2F5Y7_9BACT</name>
<evidence type="ECO:0000313" key="3">
    <source>
        <dbReference type="EMBL" id="MCO6042857.1"/>
    </source>
</evidence>
<evidence type="ECO:0000259" key="2">
    <source>
        <dbReference type="Pfam" id="PF14534"/>
    </source>
</evidence>
<dbReference type="CDD" id="cd00531">
    <property type="entry name" value="NTF2_like"/>
    <property type="match status" value="1"/>
</dbReference>
<keyword evidence="4" id="KW-1185">Reference proteome</keyword>
<evidence type="ECO:0000313" key="4">
    <source>
        <dbReference type="Proteomes" id="UP001155241"/>
    </source>
</evidence>
<feature type="region of interest" description="Disordered" evidence="1">
    <location>
        <begin position="326"/>
        <end position="349"/>
    </location>
</feature>
<evidence type="ECO:0000256" key="1">
    <source>
        <dbReference type="SAM" id="MobiDB-lite"/>
    </source>
</evidence>
<gene>
    <name evidence="3" type="ORF">NG895_02950</name>
</gene>
<feature type="domain" description="DUF4440" evidence="2">
    <location>
        <begin position="65"/>
        <end position="173"/>
    </location>
</feature>
<reference evidence="3" key="1">
    <citation type="submission" date="2022-06" db="EMBL/GenBank/DDBJ databases">
        <title>Aeoliella straminimaris, a novel planctomycete from sediments.</title>
        <authorList>
            <person name="Vitorino I.R."/>
            <person name="Lage O.M."/>
        </authorList>
    </citation>
    <scope>NUCLEOTIDE SEQUENCE</scope>
    <source>
        <strain evidence="3">ICT_H6.2</strain>
    </source>
</reference>
<accession>A0A9X2F5Y7</accession>
<dbReference type="RefSeq" id="WP_252850957.1">
    <property type="nucleotide sequence ID" value="NZ_JAMXLR010000012.1"/>
</dbReference>
<dbReference type="Gene3D" id="3.10.450.50">
    <property type="match status" value="1"/>
</dbReference>
<comment type="caution">
    <text evidence="3">The sequence shown here is derived from an EMBL/GenBank/DDBJ whole genome shotgun (WGS) entry which is preliminary data.</text>
</comment>
<dbReference type="InterPro" id="IPR032710">
    <property type="entry name" value="NTF2-like_dom_sf"/>
</dbReference>
<dbReference type="Proteomes" id="UP001155241">
    <property type="component" value="Unassembled WGS sequence"/>
</dbReference>
<feature type="compositionally biased region" description="Polar residues" evidence="1">
    <location>
        <begin position="333"/>
        <end position="349"/>
    </location>
</feature>
<sequence>MLQLFLRRKIMHHFDSDCYVPRHRLIFLIVTLASHDACWAQEAASVEPEENQLSESSEAAVRNAIRKSAEDYATSFNDGNAQSIAELYSENAELIDAAGNVFLGRDSIQQEYAAFFDSHPNATISIELEEVHVLSPGVAVERGRAETKLGDGQPVAHSRYTAIHGRVGESWKMLHVVDVDAEPAEPGANLEQLSWLIGQWVDEDRDSLVEIDCYWDPGGSFLIRDFKVRVEGLLAASGTERIGWDPLRKEIRSWAFDSEGGHTEASWKSTSDGWMVDARGFRADGEPTKATYLLTPMKKDAYHVASTARFAGQLRLDDLDMTIVRNPPLPRANQDTARSLTEQTETAAE</sequence>
<dbReference type="InterPro" id="IPR011944">
    <property type="entry name" value="Steroid_delta5-4_isomerase"/>
</dbReference>
<dbReference type="SUPFAM" id="SSF54427">
    <property type="entry name" value="NTF2-like"/>
    <property type="match status" value="1"/>
</dbReference>
<proteinExistence type="predicted"/>
<protein>
    <submittedName>
        <fullName evidence="3">Nuclear transport factor 2 family protein</fullName>
    </submittedName>
</protein>
<dbReference type="InterPro" id="IPR027843">
    <property type="entry name" value="DUF4440"/>
</dbReference>
<dbReference type="AlphaFoldDB" id="A0A9X2F5Y7"/>